<proteinExistence type="predicted"/>
<evidence type="ECO:0008006" key="4">
    <source>
        <dbReference type="Google" id="ProtNLM"/>
    </source>
</evidence>
<protein>
    <recommendedName>
        <fullName evidence="4">FAR1 domain-containing protein</fullName>
    </recommendedName>
</protein>
<reference evidence="2" key="1">
    <citation type="journal article" date="2021" name="Nat. Commun.">
        <title>Genomic analyses provide insights into spinach domestication and the genetic basis of agronomic traits.</title>
        <authorList>
            <person name="Cai X."/>
            <person name="Sun X."/>
            <person name="Xu C."/>
            <person name="Sun H."/>
            <person name="Wang X."/>
            <person name="Ge C."/>
            <person name="Zhang Z."/>
            <person name="Wang Q."/>
            <person name="Fei Z."/>
            <person name="Jiao C."/>
            <person name="Wang Q."/>
        </authorList>
    </citation>
    <scope>NUCLEOTIDE SEQUENCE [LARGE SCALE GENOMIC DNA]</scope>
    <source>
        <strain evidence="2">cv. Varoflay</strain>
    </source>
</reference>
<evidence type="ECO:0000313" key="3">
    <source>
        <dbReference type="RefSeq" id="XP_056691355.1"/>
    </source>
</evidence>
<accession>A0ABM3R6X0</accession>
<dbReference type="GeneID" id="130466780"/>
<sequence>MTFSSSSNPFSASSLNGHSSNSSTSSFRALYGVRDPEFLSLRSSPGPFCQCPPIPFSPASLPLGMVTILFRSESEHDPSVQYVLHPDEIMLRVYNDYAKRIGYDVHNISIRRRLTHYPIMKKIVKNLILSTGGVYRRRPRGRHERKHLRKEVYSPSCL</sequence>
<organism evidence="2 3">
    <name type="scientific">Spinacia oleracea</name>
    <name type="common">Spinach</name>
    <dbReference type="NCBI Taxonomy" id="3562"/>
    <lineage>
        <taxon>Eukaryota</taxon>
        <taxon>Viridiplantae</taxon>
        <taxon>Streptophyta</taxon>
        <taxon>Embryophyta</taxon>
        <taxon>Tracheophyta</taxon>
        <taxon>Spermatophyta</taxon>
        <taxon>Magnoliopsida</taxon>
        <taxon>eudicotyledons</taxon>
        <taxon>Gunneridae</taxon>
        <taxon>Pentapetalae</taxon>
        <taxon>Caryophyllales</taxon>
        <taxon>Chenopodiaceae</taxon>
        <taxon>Chenopodioideae</taxon>
        <taxon>Anserineae</taxon>
        <taxon>Spinacia</taxon>
    </lineage>
</organism>
<feature type="region of interest" description="Disordered" evidence="1">
    <location>
        <begin position="1"/>
        <end position="22"/>
    </location>
</feature>
<evidence type="ECO:0000256" key="1">
    <source>
        <dbReference type="SAM" id="MobiDB-lite"/>
    </source>
</evidence>
<gene>
    <name evidence="3" type="primary">LOC130466780</name>
</gene>
<keyword evidence="2" id="KW-1185">Reference proteome</keyword>
<dbReference type="RefSeq" id="XP_056691355.1">
    <property type="nucleotide sequence ID" value="XM_056835377.1"/>
</dbReference>
<evidence type="ECO:0000313" key="2">
    <source>
        <dbReference type="Proteomes" id="UP000813463"/>
    </source>
</evidence>
<reference evidence="3" key="2">
    <citation type="submission" date="2025-08" db="UniProtKB">
        <authorList>
            <consortium name="RefSeq"/>
        </authorList>
    </citation>
    <scope>IDENTIFICATION</scope>
    <source>
        <tissue evidence="3">Leaf</tissue>
    </source>
</reference>
<name>A0ABM3R6X0_SPIOL</name>
<dbReference type="Proteomes" id="UP000813463">
    <property type="component" value="Chromosome 2"/>
</dbReference>